<dbReference type="Proteomes" id="UP000314294">
    <property type="component" value="Unassembled WGS sequence"/>
</dbReference>
<comment type="caution">
    <text evidence="2">The sequence shown here is derived from an EMBL/GenBank/DDBJ whole genome shotgun (WGS) entry which is preliminary data.</text>
</comment>
<name>A0A4Z2JEE6_9TELE</name>
<accession>A0A4Z2JEE6</accession>
<feature type="region of interest" description="Disordered" evidence="1">
    <location>
        <begin position="1"/>
        <end position="37"/>
    </location>
</feature>
<organism evidence="2 3">
    <name type="scientific">Liparis tanakae</name>
    <name type="common">Tanaka's snailfish</name>
    <dbReference type="NCBI Taxonomy" id="230148"/>
    <lineage>
        <taxon>Eukaryota</taxon>
        <taxon>Metazoa</taxon>
        <taxon>Chordata</taxon>
        <taxon>Craniata</taxon>
        <taxon>Vertebrata</taxon>
        <taxon>Euteleostomi</taxon>
        <taxon>Actinopterygii</taxon>
        <taxon>Neopterygii</taxon>
        <taxon>Teleostei</taxon>
        <taxon>Neoteleostei</taxon>
        <taxon>Acanthomorphata</taxon>
        <taxon>Eupercaria</taxon>
        <taxon>Perciformes</taxon>
        <taxon>Cottioidei</taxon>
        <taxon>Cottales</taxon>
        <taxon>Liparidae</taxon>
        <taxon>Liparis</taxon>
    </lineage>
</organism>
<reference evidence="2 3" key="1">
    <citation type="submission" date="2019-03" db="EMBL/GenBank/DDBJ databases">
        <title>First draft genome of Liparis tanakae, snailfish: a comprehensive survey of snailfish specific genes.</title>
        <authorList>
            <person name="Kim W."/>
            <person name="Song I."/>
            <person name="Jeong J.-H."/>
            <person name="Kim D."/>
            <person name="Kim S."/>
            <person name="Ryu S."/>
            <person name="Song J.Y."/>
            <person name="Lee S.K."/>
        </authorList>
    </citation>
    <scope>NUCLEOTIDE SEQUENCE [LARGE SCALE GENOMIC DNA]</scope>
    <source>
        <tissue evidence="2">Muscle</tissue>
    </source>
</reference>
<protein>
    <submittedName>
        <fullName evidence="2">Uncharacterized protein</fullName>
    </submittedName>
</protein>
<dbReference type="EMBL" id="SRLO01000006">
    <property type="protein sequence ID" value="TNN88347.1"/>
    <property type="molecule type" value="Genomic_DNA"/>
</dbReference>
<evidence type="ECO:0000313" key="3">
    <source>
        <dbReference type="Proteomes" id="UP000314294"/>
    </source>
</evidence>
<evidence type="ECO:0000256" key="1">
    <source>
        <dbReference type="SAM" id="MobiDB-lite"/>
    </source>
</evidence>
<dbReference type="AlphaFoldDB" id="A0A4Z2JEE6"/>
<keyword evidence="3" id="KW-1185">Reference proteome</keyword>
<evidence type="ECO:0000313" key="2">
    <source>
        <dbReference type="EMBL" id="TNN88347.1"/>
    </source>
</evidence>
<proteinExistence type="predicted"/>
<gene>
    <name evidence="2" type="ORF">EYF80_001563</name>
</gene>
<sequence>MAQNSTQDMWNGKKRTTAAKDCPAPKENLPPYDGSAKGGCVTGSVLSSIGEEGEALVHPGEERDEPMERSVVSSLGGRPSHFKGSSGALIHDQEYETGRTAKTTTDVITVHYAASPLLPPDTGSERWMRKVAGSIPALPTKLQLQCCVYKMKMALYSEAPPLVITKLSVKADHLITHHTRLCGQIHMSWELPALDFNSVVWVSVNPNIPGADEFHSFVTSRHNRTATQTFSLHPTFTGSRNVRPVRESTSLGKHMVLKGGRATSPETLGAKS</sequence>